<keyword evidence="4 7" id="KW-0808">Transferase</keyword>
<dbReference type="InterPro" id="IPR004960">
    <property type="entry name" value="LipA_acyltrans"/>
</dbReference>
<dbReference type="GO" id="GO:0009247">
    <property type="term" value="P:glycolipid biosynthetic process"/>
    <property type="evidence" value="ECO:0007669"/>
    <property type="project" value="UniProtKB-ARBA"/>
</dbReference>
<gene>
    <name evidence="7" type="ORF">FNE76_06280</name>
</gene>
<keyword evidence="6 7" id="KW-0012">Acyltransferase</keyword>
<reference evidence="7" key="1">
    <citation type="submission" date="2019-07" db="EMBL/GenBank/DDBJ databases">
        <title>Helicobacter labacensis sp. nov., Helicobacter mehlei sp. nov. and Helicobacter vulpis sp. nov., isolated from gastric mucosa of red fox (Vulpis vulpis).</title>
        <authorList>
            <person name="Kusar D."/>
            <person name="Gruntar I."/>
            <person name="Pate M."/>
            <person name="Zajc U."/>
            <person name="Ocepek M."/>
        </authorList>
    </citation>
    <scope>NUCLEOTIDE SEQUENCE [LARGE SCALE GENOMIC DNA]</scope>
    <source>
        <strain evidence="7">L8b</strain>
    </source>
</reference>
<evidence type="ECO:0000256" key="6">
    <source>
        <dbReference type="ARBA" id="ARBA00023315"/>
    </source>
</evidence>
<evidence type="ECO:0000256" key="3">
    <source>
        <dbReference type="ARBA" id="ARBA00022519"/>
    </source>
</evidence>
<dbReference type="NCBIfam" id="NF006270">
    <property type="entry name" value="PRK08419.1"/>
    <property type="match status" value="1"/>
</dbReference>
<dbReference type="PANTHER" id="PTHR30606">
    <property type="entry name" value="LIPID A BIOSYNTHESIS LAUROYL ACYLTRANSFERASE"/>
    <property type="match status" value="1"/>
</dbReference>
<protein>
    <submittedName>
        <fullName evidence="7">Lipid A biosynthesis lauroyl acyltransferase</fullName>
    </submittedName>
</protein>
<dbReference type="AlphaFoldDB" id="A0A553UPG4"/>
<evidence type="ECO:0000313" key="7">
    <source>
        <dbReference type="EMBL" id="TSA81841.1"/>
    </source>
</evidence>
<dbReference type="Proteomes" id="UP000319322">
    <property type="component" value="Unassembled WGS sequence"/>
</dbReference>
<accession>A0A553UPG4</accession>
<dbReference type="CDD" id="cd07984">
    <property type="entry name" value="LPLAT_LABLAT-like"/>
    <property type="match status" value="1"/>
</dbReference>
<proteinExistence type="predicted"/>
<evidence type="ECO:0000313" key="8">
    <source>
        <dbReference type="Proteomes" id="UP000319322"/>
    </source>
</evidence>
<keyword evidence="2" id="KW-1003">Cell membrane</keyword>
<evidence type="ECO:0000256" key="4">
    <source>
        <dbReference type="ARBA" id="ARBA00022679"/>
    </source>
</evidence>
<keyword evidence="8" id="KW-1185">Reference proteome</keyword>
<dbReference type="Pfam" id="PF03279">
    <property type="entry name" value="Lip_A_acyltrans"/>
    <property type="match status" value="1"/>
</dbReference>
<organism evidence="7 8">
    <name type="scientific">Helicobacter mehlei</name>
    <dbReference type="NCBI Taxonomy" id="2316080"/>
    <lineage>
        <taxon>Bacteria</taxon>
        <taxon>Pseudomonadati</taxon>
        <taxon>Campylobacterota</taxon>
        <taxon>Epsilonproteobacteria</taxon>
        <taxon>Campylobacterales</taxon>
        <taxon>Helicobacteraceae</taxon>
        <taxon>Helicobacter</taxon>
    </lineage>
</organism>
<dbReference type="OrthoDB" id="9803456at2"/>
<evidence type="ECO:0000256" key="2">
    <source>
        <dbReference type="ARBA" id="ARBA00022475"/>
    </source>
</evidence>
<comment type="subcellular location">
    <subcellularLocation>
        <location evidence="1">Cell inner membrane</location>
    </subcellularLocation>
</comment>
<name>A0A553UPG4_9HELI</name>
<dbReference type="PANTHER" id="PTHR30606:SF9">
    <property type="entry name" value="LIPID A BIOSYNTHESIS LAUROYLTRANSFERASE"/>
    <property type="match status" value="1"/>
</dbReference>
<comment type="caution">
    <text evidence="7">The sequence shown here is derived from an EMBL/GenBank/DDBJ whole genome shotgun (WGS) entry which is preliminary data.</text>
</comment>
<sequence length="317" mass="36797">MLKEGLLREWRIFCIHIVEWSVNCLGWILAKMPHRCFVGCVKTLGFVMFKLDRRRYFDAKANLDFAFGDSKSEAEKRAIIQRAYCNFAFIILESVRVIFLPKIQYDARFTLIDQQNVLDSLAQNGQAVVMGMHFGYWEAVGTSLAQYYSHYKRGCLGRLTKFAPINNMIIKRREAFGVKFINKIGAFKELLKIYNQGKGLVGILIDQNISPKEGVVVKFFGQEVTHTTIASILSRRYNIDIVAVIIDFNEDYSHFTATYYPPIRAKNTEDAQADILEATQAQATLSEQIIREHPESWFWFHRRFKSTHPEIYRRVLP</sequence>
<reference evidence="7" key="2">
    <citation type="submission" date="2019-07" db="EMBL/GenBank/DDBJ databases">
        <authorList>
            <person name="Papic B."/>
        </authorList>
    </citation>
    <scope>NUCLEOTIDE SEQUENCE [LARGE SCALE GENOMIC DNA]</scope>
    <source>
        <strain evidence="7">L8b</strain>
    </source>
</reference>
<dbReference type="RefSeq" id="WP_120948441.1">
    <property type="nucleotide sequence ID" value="NZ_QXQP01000012.1"/>
</dbReference>
<evidence type="ECO:0000256" key="1">
    <source>
        <dbReference type="ARBA" id="ARBA00004533"/>
    </source>
</evidence>
<evidence type="ECO:0000256" key="5">
    <source>
        <dbReference type="ARBA" id="ARBA00023136"/>
    </source>
</evidence>
<dbReference type="GO" id="GO:0016746">
    <property type="term" value="F:acyltransferase activity"/>
    <property type="evidence" value="ECO:0007669"/>
    <property type="project" value="UniProtKB-KW"/>
</dbReference>
<keyword evidence="5" id="KW-0472">Membrane</keyword>
<dbReference type="EMBL" id="VKGC01000017">
    <property type="protein sequence ID" value="TSA81841.1"/>
    <property type="molecule type" value="Genomic_DNA"/>
</dbReference>
<keyword evidence="3" id="KW-0997">Cell inner membrane</keyword>
<dbReference type="GO" id="GO:0005886">
    <property type="term" value="C:plasma membrane"/>
    <property type="evidence" value="ECO:0007669"/>
    <property type="project" value="UniProtKB-SubCell"/>
</dbReference>